<feature type="coiled-coil region" evidence="1">
    <location>
        <begin position="173"/>
        <end position="221"/>
    </location>
</feature>
<dbReference type="AlphaFoldDB" id="A0A9P6R6A7"/>
<keyword evidence="1" id="KW-0175">Coiled coil</keyword>
<reference evidence="2" key="1">
    <citation type="journal article" date="2020" name="Fungal Divers.">
        <title>Resolving the Mortierellaceae phylogeny through synthesis of multi-gene phylogenetics and phylogenomics.</title>
        <authorList>
            <person name="Vandepol N."/>
            <person name="Liber J."/>
            <person name="Desiro A."/>
            <person name="Na H."/>
            <person name="Kennedy M."/>
            <person name="Barry K."/>
            <person name="Grigoriev I.V."/>
            <person name="Miller A.N."/>
            <person name="O'Donnell K."/>
            <person name="Stajich J.E."/>
            <person name="Bonito G."/>
        </authorList>
    </citation>
    <scope>NUCLEOTIDE SEQUENCE</scope>
    <source>
        <strain evidence="2">REB-010B</strain>
    </source>
</reference>
<name>A0A9P6R6A7_9FUNG</name>
<sequence length="488" mass="54735">MWMGTVSFTGIASRRLFLEPNKSKTATSRKYKITESFPGEILDVVLSSTTEKLDVDSSVRTPSMDPTVALVTALAVASPDSPADLPTDHPSKNKLIEGLQVTSALAEMPINDVRAHTPSTDSSVLPLSSNSKVKVTSKTTLSFKQVVQLALKKANESDPQVQLRQLSANMEQMIQLQKVSDAKQEELKELQKQVLEGQGKIEQLQKQVFHHQEKMSQLQIKNQEELRQMHIEVMGQLAVLQSRVNAVLTQTFELHEYPIPRLFIVLPQDPSGWDALNPFSNKFRLYFLCECGEHTRLANSKTKIPHHIHLAKHEGYEINRPSEFFRQYGSYVLTILKMLKLGITVTGVMMPALSHLISPDVIGQSIDSLKLLQKSVVTTVDQVIEWMDKVAVDDDQSIGDISMSNGKSVERVTERMETKEALEGADLRKLSTFLQGKDGNKVLGNLYRTITVEGHVKWVCIDHYRENYQEIQAEAFRHALDSVGGSFD</sequence>
<accession>A0A9P6R6A7</accession>
<dbReference type="PANTHER" id="PTHR47679:SF2">
    <property type="entry name" value="C-TERMINAL OF ROC (COR) DOMAIN-CONTAINING PROTEIN"/>
    <property type="match status" value="1"/>
</dbReference>
<feature type="non-terminal residue" evidence="2">
    <location>
        <position position="488"/>
    </location>
</feature>
<dbReference type="OrthoDB" id="2371100at2759"/>
<comment type="caution">
    <text evidence="2">The sequence shown here is derived from an EMBL/GenBank/DDBJ whole genome shotgun (WGS) entry which is preliminary data.</text>
</comment>
<evidence type="ECO:0000256" key="1">
    <source>
        <dbReference type="SAM" id="Coils"/>
    </source>
</evidence>
<proteinExistence type="predicted"/>
<evidence type="ECO:0000313" key="2">
    <source>
        <dbReference type="EMBL" id="KAG0312150.1"/>
    </source>
</evidence>
<keyword evidence="3" id="KW-1185">Reference proteome</keyword>
<evidence type="ECO:0000313" key="3">
    <source>
        <dbReference type="Proteomes" id="UP000738325"/>
    </source>
</evidence>
<gene>
    <name evidence="2" type="ORF">BGZ99_009672</name>
</gene>
<dbReference type="EMBL" id="JAAAIP010000837">
    <property type="protein sequence ID" value="KAG0312150.1"/>
    <property type="molecule type" value="Genomic_DNA"/>
</dbReference>
<organism evidence="2 3">
    <name type="scientific">Dissophora globulifera</name>
    <dbReference type="NCBI Taxonomy" id="979702"/>
    <lineage>
        <taxon>Eukaryota</taxon>
        <taxon>Fungi</taxon>
        <taxon>Fungi incertae sedis</taxon>
        <taxon>Mucoromycota</taxon>
        <taxon>Mortierellomycotina</taxon>
        <taxon>Mortierellomycetes</taxon>
        <taxon>Mortierellales</taxon>
        <taxon>Mortierellaceae</taxon>
        <taxon>Dissophora</taxon>
    </lineage>
</organism>
<protein>
    <submittedName>
        <fullName evidence="2">Uncharacterized protein</fullName>
    </submittedName>
</protein>
<dbReference type="PANTHER" id="PTHR47679">
    <property type="entry name" value="PROTEIN TORNADO 1"/>
    <property type="match status" value="1"/>
</dbReference>
<dbReference type="Proteomes" id="UP000738325">
    <property type="component" value="Unassembled WGS sequence"/>
</dbReference>